<dbReference type="Pfam" id="PF09481">
    <property type="entry name" value="CRISPR_Cse1"/>
    <property type="match status" value="1"/>
</dbReference>
<dbReference type="NCBIfam" id="TIGR02547">
    <property type="entry name" value="casA_cse1"/>
    <property type="match status" value="1"/>
</dbReference>
<accession>A0ABU1W0P0</accession>
<organism evidence="1 2">
    <name type="scientific">Rheinheimera soli</name>
    <dbReference type="NCBI Taxonomy" id="443616"/>
    <lineage>
        <taxon>Bacteria</taxon>
        <taxon>Pseudomonadati</taxon>
        <taxon>Pseudomonadota</taxon>
        <taxon>Gammaproteobacteria</taxon>
        <taxon>Chromatiales</taxon>
        <taxon>Chromatiaceae</taxon>
        <taxon>Rheinheimera</taxon>
    </lineage>
</organism>
<name>A0ABU1W0P0_9GAMM</name>
<keyword evidence="2" id="KW-1185">Reference proteome</keyword>
<gene>
    <name evidence="1" type="ORF">J2W69_002376</name>
</gene>
<sequence length="508" mass="56059">MDLLQSKWIPVRPLNGGAPQAITLEQLLCSNEHWLLSLPRDDMELAALQLLICLVQVSWIPEDEHALQGYVTKPLTIDAFRQGIANWRDTFCLDHPEYPFMQVKGVDAKEPTGMDKLLAGLTGATNCTFINEPGQGDALCGGCTAIALFNQANNAPSFGGGFKSGLRGGSPVTTLVQAVDARFTDLRTTIWLNVLTRPSLVTLMCDELQLSQLPTWQQPIVAGASIAAANIGLVRGLFWQPDHIELCPAIVAGQCSGCGQHADKRYSGFFKAKFNFTVNGTWPHPHSPRLFQVKKGETQEKFLAFTTSAPSWTQLSRVLVRLQPEKGDAQLPAAVVTQCAKIFRHAKTQLIVGGYRNNQASILERRHEVMAINQGWQNSPEIIEAVVQIGLNYKTALRKALYTFVEGIKTSEIKGAGIAVHEVAERQYYRQSELLIPDLLATLNFAEPIAKIDALRIQLHQLCTELFEQVTAPYHHHPKLVRAVAVARQSLRKHLSDLKQLQGGQNAA</sequence>
<reference evidence="1 2" key="1">
    <citation type="submission" date="2023-07" db="EMBL/GenBank/DDBJ databases">
        <title>Sorghum-associated microbial communities from plants grown in Nebraska, USA.</title>
        <authorList>
            <person name="Schachtman D."/>
        </authorList>
    </citation>
    <scope>NUCLEOTIDE SEQUENCE [LARGE SCALE GENOMIC DNA]</scope>
    <source>
        <strain evidence="1 2">4138</strain>
    </source>
</reference>
<dbReference type="NCBIfam" id="NF007247">
    <property type="entry name" value="PRK09693.1"/>
    <property type="match status" value="1"/>
</dbReference>
<dbReference type="InterPro" id="IPR013381">
    <property type="entry name" value="CRISPR-assoc_prot_Cse1"/>
</dbReference>
<protein>
    <submittedName>
        <fullName evidence="1">CRISPR system Cascade subunit CasA</fullName>
    </submittedName>
</protein>
<evidence type="ECO:0000313" key="1">
    <source>
        <dbReference type="EMBL" id="MDR7121425.1"/>
    </source>
</evidence>
<dbReference type="CDD" id="cd09669">
    <property type="entry name" value="Cse1_I-E"/>
    <property type="match status" value="1"/>
</dbReference>
<dbReference type="RefSeq" id="WP_310278538.1">
    <property type="nucleotide sequence ID" value="NZ_JAVDWR010000007.1"/>
</dbReference>
<proteinExistence type="predicted"/>
<dbReference type="Proteomes" id="UP001257909">
    <property type="component" value="Unassembled WGS sequence"/>
</dbReference>
<dbReference type="EMBL" id="JAVDWR010000007">
    <property type="protein sequence ID" value="MDR7121425.1"/>
    <property type="molecule type" value="Genomic_DNA"/>
</dbReference>
<comment type="caution">
    <text evidence="1">The sequence shown here is derived from an EMBL/GenBank/DDBJ whole genome shotgun (WGS) entry which is preliminary data.</text>
</comment>
<evidence type="ECO:0000313" key="2">
    <source>
        <dbReference type="Proteomes" id="UP001257909"/>
    </source>
</evidence>